<keyword evidence="3 5" id="KW-1133">Transmembrane helix</keyword>
<dbReference type="GO" id="GO:0140359">
    <property type="term" value="F:ABC-type transporter activity"/>
    <property type="evidence" value="ECO:0007669"/>
    <property type="project" value="InterPro"/>
</dbReference>
<gene>
    <name evidence="7" type="ORF">BW731_00390</name>
</gene>
<evidence type="ECO:0000256" key="5">
    <source>
        <dbReference type="SAM" id="Phobius"/>
    </source>
</evidence>
<dbReference type="EMBL" id="MVAB01000001">
    <property type="protein sequence ID" value="OPF86761.1"/>
    <property type="molecule type" value="Genomic_DNA"/>
</dbReference>
<feature type="transmembrane region" description="Helical" evidence="5">
    <location>
        <begin position="64"/>
        <end position="83"/>
    </location>
</feature>
<dbReference type="Proteomes" id="UP000189970">
    <property type="component" value="Unassembled WGS sequence"/>
</dbReference>
<comment type="caution">
    <text evidence="7">The sequence shown here is derived from an EMBL/GenBank/DDBJ whole genome shotgun (WGS) entry which is preliminary data.</text>
</comment>
<dbReference type="GO" id="GO:0016020">
    <property type="term" value="C:membrane"/>
    <property type="evidence" value="ECO:0007669"/>
    <property type="project" value="UniProtKB-SubCell"/>
</dbReference>
<reference evidence="7 8" key="1">
    <citation type="submission" date="2017-02" db="EMBL/GenBank/DDBJ databases">
        <title>Vagococcus cremeus sp. nov., isolated from the small intestine of a marten, Martes flavigula.</title>
        <authorList>
            <person name="Tak E.J."/>
            <person name="Bae J.-W."/>
        </authorList>
    </citation>
    <scope>NUCLEOTIDE SEQUENCE [LARGE SCALE GENOMIC DNA]</scope>
    <source>
        <strain evidence="7 8">D7T301</strain>
    </source>
</reference>
<dbReference type="AlphaFoldDB" id="A0A1V4DEB9"/>
<dbReference type="InterPro" id="IPR013525">
    <property type="entry name" value="ABC2_TM"/>
</dbReference>
<feature type="transmembrane region" description="Helical" evidence="5">
    <location>
        <begin position="170"/>
        <end position="188"/>
    </location>
</feature>
<evidence type="ECO:0000259" key="6">
    <source>
        <dbReference type="Pfam" id="PF01061"/>
    </source>
</evidence>
<dbReference type="Pfam" id="PF01061">
    <property type="entry name" value="ABC2_membrane"/>
    <property type="match status" value="1"/>
</dbReference>
<evidence type="ECO:0000256" key="3">
    <source>
        <dbReference type="ARBA" id="ARBA00022989"/>
    </source>
</evidence>
<feature type="transmembrane region" description="Helical" evidence="5">
    <location>
        <begin position="136"/>
        <end position="158"/>
    </location>
</feature>
<feature type="transmembrane region" description="Helical" evidence="5">
    <location>
        <begin position="104"/>
        <end position="124"/>
    </location>
</feature>
<name>A0A1V4DEB9_9ENTE</name>
<keyword evidence="8" id="KW-1185">Reference proteome</keyword>
<dbReference type="RefSeq" id="WP_079344736.1">
    <property type="nucleotide sequence ID" value="NZ_MVAB01000001.1"/>
</dbReference>
<organism evidence="7 8">
    <name type="scientific">Vagococcus martis</name>
    <dbReference type="NCBI Taxonomy" id="1768210"/>
    <lineage>
        <taxon>Bacteria</taxon>
        <taxon>Bacillati</taxon>
        <taxon>Bacillota</taxon>
        <taxon>Bacilli</taxon>
        <taxon>Lactobacillales</taxon>
        <taxon>Enterococcaceae</taxon>
        <taxon>Vagococcus</taxon>
    </lineage>
</organism>
<sequence>MKNNNITKINAIMKLKSKMLLKNTAALIGPFMAIGMTILMKFLYSSMTENPEETQMMLGMALKMGVAFNIGMGAIMMTALPLAEDKEKHTLRALMTSSVNGVQFFIGSLVPPFLITLVVNYIILFVSGIDLANVNWLQYTIMTIVSALISCMLGLLLGIVAKSQVNANNIMMPLLLILTMIPMFADLNESMEKVSHYLYTGIMLEVVTSFVDGKTYHFNVQQSLILVITMVVIALLFVYFYKKVIVETD</sequence>
<proteinExistence type="predicted"/>
<protein>
    <recommendedName>
        <fullName evidence="6">ABC-2 type transporter transmembrane domain-containing protein</fullName>
    </recommendedName>
</protein>
<feature type="transmembrane region" description="Helical" evidence="5">
    <location>
        <begin position="223"/>
        <end position="241"/>
    </location>
</feature>
<accession>A0A1V4DEB9</accession>
<keyword evidence="2 5" id="KW-0812">Transmembrane</keyword>
<feature type="domain" description="ABC-2 type transporter transmembrane" evidence="6">
    <location>
        <begin position="29"/>
        <end position="181"/>
    </location>
</feature>
<evidence type="ECO:0000256" key="1">
    <source>
        <dbReference type="ARBA" id="ARBA00004141"/>
    </source>
</evidence>
<comment type="subcellular location">
    <subcellularLocation>
        <location evidence="1">Membrane</location>
        <topology evidence="1">Multi-pass membrane protein</topology>
    </subcellularLocation>
</comment>
<keyword evidence="4 5" id="KW-0472">Membrane</keyword>
<evidence type="ECO:0000256" key="2">
    <source>
        <dbReference type="ARBA" id="ARBA00022692"/>
    </source>
</evidence>
<evidence type="ECO:0000313" key="7">
    <source>
        <dbReference type="EMBL" id="OPF86761.1"/>
    </source>
</evidence>
<evidence type="ECO:0000313" key="8">
    <source>
        <dbReference type="Proteomes" id="UP000189970"/>
    </source>
</evidence>
<feature type="transmembrane region" description="Helical" evidence="5">
    <location>
        <begin position="20"/>
        <end position="44"/>
    </location>
</feature>
<evidence type="ECO:0000256" key="4">
    <source>
        <dbReference type="ARBA" id="ARBA00023136"/>
    </source>
</evidence>